<dbReference type="STRING" id="84035.SAMN05660742_10716"/>
<proteinExistence type="predicted"/>
<feature type="transmembrane region" description="Helical" evidence="1">
    <location>
        <begin position="156"/>
        <end position="177"/>
    </location>
</feature>
<feature type="transmembrane region" description="Helical" evidence="1">
    <location>
        <begin position="183"/>
        <end position="199"/>
    </location>
</feature>
<dbReference type="Pfam" id="PF19700">
    <property type="entry name" value="DUF6198"/>
    <property type="match status" value="1"/>
</dbReference>
<organism evidence="2 3">
    <name type="scientific">Propionispira arboris</name>
    <dbReference type="NCBI Taxonomy" id="84035"/>
    <lineage>
        <taxon>Bacteria</taxon>
        <taxon>Bacillati</taxon>
        <taxon>Bacillota</taxon>
        <taxon>Negativicutes</taxon>
        <taxon>Selenomonadales</taxon>
        <taxon>Selenomonadaceae</taxon>
        <taxon>Propionispira</taxon>
    </lineage>
</organism>
<protein>
    <recommendedName>
        <fullName evidence="4">YitT family protein</fullName>
    </recommendedName>
</protein>
<feature type="transmembrane region" description="Helical" evidence="1">
    <location>
        <begin position="80"/>
        <end position="100"/>
    </location>
</feature>
<evidence type="ECO:0000313" key="2">
    <source>
        <dbReference type="EMBL" id="SEJ40898.1"/>
    </source>
</evidence>
<feature type="transmembrane region" description="Helical" evidence="1">
    <location>
        <begin position="112"/>
        <end position="135"/>
    </location>
</feature>
<evidence type="ECO:0000256" key="1">
    <source>
        <dbReference type="SAM" id="Phobius"/>
    </source>
</evidence>
<feature type="transmembrane region" description="Helical" evidence="1">
    <location>
        <begin position="7"/>
        <end position="29"/>
    </location>
</feature>
<dbReference type="PANTHER" id="PTHR40078">
    <property type="entry name" value="INTEGRAL MEMBRANE PROTEIN-RELATED"/>
    <property type="match status" value="1"/>
</dbReference>
<dbReference type="InterPro" id="IPR038750">
    <property type="entry name" value="YczE/YyaS-like"/>
</dbReference>
<dbReference type="RefSeq" id="WP_091830823.1">
    <property type="nucleotide sequence ID" value="NZ_FNZK01000007.1"/>
</dbReference>
<keyword evidence="1" id="KW-1133">Transmembrane helix</keyword>
<keyword evidence="1" id="KW-0812">Transmembrane</keyword>
<reference evidence="2 3" key="1">
    <citation type="submission" date="2016-10" db="EMBL/GenBank/DDBJ databases">
        <authorList>
            <person name="de Groot N.N."/>
        </authorList>
    </citation>
    <scope>NUCLEOTIDE SEQUENCE [LARGE SCALE GENOMIC DNA]</scope>
    <source>
        <strain evidence="2 3">DSM 2179</strain>
    </source>
</reference>
<accession>A0A1H6YHV9</accession>
<dbReference type="EMBL" id="FNZK01000007">
    <property type="protein sequence ID" value="SEJ40898.1"/>
    <property type="molecule type" value="Genomic_DNA"/>
</dbReference>
<evidence type="ECO:0008006" key="4">
    <source>
        <dbReference type="Google" id="ProtNLM"/>
    </source>
</evidence>
<dbReference type="Proteomes" id="UP000199662">
    <property type="component" value="Unassembled WGS sequence"/>
</dbReference>
<keyword evidence="3" id="KW-1185">Reference proteome</keyword>
<name>A0A1H6YHV9_9FIRM</name>
<evidence type="ECO:0000313" key="3">
    <source>
        <dbReference type="Proteomes" id="UP000199662"/>
    </source>
</evidence>
<feature type="transmembrane region" description="Helical" evidence="1">
    <location>
        <begin position="49"/>
        <end position="68"/>
    </location>
</feature>
<gene>
    <name evidence="2" type="ORF">SAMN05660742_10716</name>
</gene>
<dbReference type="PANTHER" id="PTHR40078:SF1">
    <property type="entry name" value="INTEGRAL MEMBRANE PROTEIN"/>
    <property type="match status" value="1"/>
</dbReference>
<sequence>MSLLQRYVLFIFGLFLTSLGLCLIIKGGLGTSPISSLPYILNLKYHLSLGTLMFILNIILMSIQLLILKRNFAYIQILQIPMSFIFSAFIDLIMFVLSSYVPEIYMLKLLTLLLGCSALGLGVALQIIGNVVMLPGEATVNAIATHWKFDFGKVKTCFDISMVILCGILSIIYFASIEGLREGTVISALLVGFIARFCIKHLSSVNRQGILAFQTNLHAQCYTSHNYLHLKSAILIVTFSALGF</sequence>
<keyword evidence="1" id="KW-0472">Membrane</keyword>
<dbReference type="AlphaFoldDB" id="A0A1H6YHV9"/>